<dbReference type="AlphaFoldDB" id="A0A917FYM1"/>
<organism evidence="1 2">
    <name type="scientific">Paenibacillus abyssi</name>
    <dbReference type="NCBI Taxonomy" id="1340531"/>
    <lineage>
        <taxon>Bacteria</taxon>
        <taxon>Bacillati</taxon>
        <taxon>Bacillota</taxon>
        <taxon>Bacilli</taxon>
        <taxon>Bacillales</taxon>
        <taxon>Paenibacillaceae</taxon>
        <taxon>Paenibacillus</taxon>
    </lineage>
</organism>
<dbReference type="RefSeq" id="WP_188532266.1">
    <property type="nucleotide sequence ID" value="NZ_BMGR01000011.1"/>
</dbReference>
<dbReference type="Proteomes" id="UP000644756">
    <property type="component" value="Unassembled WGS sequence"/>
</dbReference>
<protein>
    <submittedName>
        <fullName evidence="1">Uncharacterized protein</fullName>
    </submittedName>
</protein>
<accession>A0A917FYM1</accession>
<sequence>MLESLQGKEVIITFLDGAHISGGVLEQVDDKFVKYRTEYQEVYIPISSIRTLAIDTKERQRPRVGFAI</sequence>
<keyword evidence="2" id="KW-1185">Reference proteome</keyword>
<proteinExistence type="predicted"/>
<dbReference type="EMBL" id="BMGR01000011">
    <property type="protein sequence ID" value="GGG14334.1"/>
    <property type="molecule type" value="Genomic_DNA"/>
</dbReference>
<reference evidence="1" key="1">
    <citation type="journal article" date="2014" name="Int. J. Syst. Evol. Microbiol.">
        <title>Complete genome sequence of Corynebacterium casei LMG S-19264T (=DSM 44701T), isolated from a smear-ripened cheese.</title>
        <authorList>
            <consortium name="US DOE Joint Genome Institute (JGI-PGF)"/>
            <person name="Walter F."/>
            <person name="Albersmeier A."/>
            <person name="Kalinowski J."/>
            <person name="Ruckert C."/>
        </authorList>
    </citation>
    <scope>NUCLEOTIDE SEQUENCE</scope>
    <source>
        <strain evidence="1">CGMCC 1.12987</strain>
    </source>
</reference>
<evidence type="ECO:0000313" key="1">
    <source>
        <dbReference type="EMBL" id="GGG14334.1"/>
    </source>
</evidence>
<name>A0A917FYM1_9BACL</name>
<reference evidence="1" key="2">
    <citation type="submission" date="2020-09" db="EMBL/GenBank/DDBJ databases">
        <authorList>
            <person name="Sun Q."/>
            <person name="Zhou Y."/>
        </authorList>
    </citation>
    <scope>NUCLEOTIDE SEQUENCE</scope>
    <source>
        <strain evidence="1">CGMCC 1.12987</strain>
    </source>
</reference>
<evidence type="ECO:0000313" key="2">
    <source>
        <dbReference type="Proteomes" id="UP000644756"/>
    </source>
</evidence>
<comment type="caution">
    <text evidence="1">The sequence shown here is derived from an EMBL/GenBank/DDBJ whole genome shotgun (WGS) entry which is preliminary data.</text>
</comment>
<gene>
    <name evidence="1" type="ORF">GCM10010916_34060</name>
</gene>